<reference evidence="2" key="1">
    <citation type="journal article" date="2023" name="Mol. Phylogenet. Evol.">
        <title>Genome-scale phylogeny and comparative genomics of the fungal order Sordariales.</title>
        <authorList>
            <person name="Hensen N."/>
            <person name="Bonometti L."/>
            <person name="Westerberg I."/>
            <person name="Brannstrom I.O."/>
            <person name="Guillou S."/>
            <person name="Cros-Aarteil S."/>
            <person name="Calhoun S."/>
            <person name="Haridas S."/>
            <person name="Kuo A."/>
            <person name="Mondo S."/>
            <person name="Pangilinan J."/>
            <person name="Riley R."/>
            <person name="LaButti K."/>
            <person name="Andreopoulos B."/>
            <person name="Lipzen A."/>
            <person name="Chen C."/>
            <person name="Yan M."/>
            <person name="Daum C."/>
            <person name="Ng V."/>
            <person name="Clum A."/>
            <person name="Steindorff A."/>
            <person name="Ohm R.A."/>
            <person name="Martin F."/>
            <person name="Silar P."/>
            <person name="Natvig D.O."/>
            <person name="Lalanne C."/>
            <person name="Gautier V."/>
            <person name="Ament-Velasquez S.L."/>
            <person name="Kruys A."/>
            <person name="Hutchinson M.I."/>
            <person name="Powell A.J."/>
            <person name="Barry K."/>
            <person name="Miller A.N."/>
            <person name="Grigoriev I.V."/>
            <person name="Debuchy R."/>
            <person name="Gladieux P."/>
            <person name="Hiltunen Thoren M."/>
            <person name="Johannesson H."/>
        </authorList>
    </citation>
    <scope>NUCLEOTIDE SEQUENCE</scope>
    <source>
        <strain evidence="2">CBS 560.94</strain>
    </source>
</reference>
<reference evidence="2" key="2">
    <citation type="submission" date="2023-06" db="EMBL/GenBank/DDBJ databases">
        <authorList>
            <consortium name="Lawrence Berkeley National Laboratory"/>
            <person name="Haridas S."/>
            <person name="Hensen N."/>
            <person name="Bonometti L."/>
            <person name="Westerberg I."/>
            <person name="Brannstrom I.O."/>
            <person name="Guillou S."/>
            <person name="Cros-Aarteil S."/>
            <person name="Calhoun S."/>
            <person name="Kuo A."/>
            <person name="Mondo S."/>
            <person name="Pangilinan J."/>
            <person name="Riley R."/>
            <person name="Labutti K."/>
            <person name="Andreopoulos B."/>
            <person name="Lipzen A."/>
            <person name="Chen C."/>
            <person name="Yanf M."/>
            <person name="Daum C."/>
            <person name="Ng V."/>
            <person name="Clum A."/>
            <person name="Steindorff A."/>
            <person name="Ohm R."/>
            <person name="Martin F."/>
            <person name="Silar P."/>
            <person name="Natvig D."/>
            <person name="Lalanne C."/>
            <person name="Gautier V."/>
            <person name="Ament-Velasquez S.L."/>
            <person name="Kruys A."/>
            <person name="Hutchinson M.I."/>
            <person name="Powell A.J."/>
            <person name="Barry K."/>
            <person name="Miller A.N."/>
            <person name="Grigoriev I.V."/>
            <person name="Debuchy R."/>
            <person name="Gladieux P."/>
            <person name="Thoren M.H."/>
            <person name="Johannesson H."/>
        </authorList>
    </citation>
    <scope>NUCLEOTIDE SEQUENCE</scope>
    <source>
        <strain evidence="2">CBS 560.94</strain>
    </source>
</reference>
<protein>
    <submittedName>
        <fullName evidence="2">Uncharacterized protein</fullName>
    </submittedName>
</protein>
<dbReference type="AlphaFoldDB" id="A0AAE0MTN7"/>
<keyword evidence="1" id="KW-1133">Transmembrane helix</keyword>
<dbReference type="EMBL" id="JAUEPP010000002">
    <property type="protein sequence ID" value="KAK3350572.1"/>
    <property type="molecule type" value="Genomic_DNA"/>
</dbReference>
<dbReference type="Proteomes" id="UP001278500">
    <property type="component" value="Unassembled WGS sequence"/>
</dbReference>
<proteinExistence type="predicted"/>
<evidence type="ECO:0000313" key="3">
    <source>
        <dbReference type="Proteomes" id="UP001278500"/>
    </source>
</evidence>
<sequence length="111" mass="12062">MKALIDLASVICEMDPDLRLTSRPAKREVGRLLVDIGDTCTCIVRNNPAMRNPMDFMVLLTVFTLVLVALGRILGVPATAASQSTSPPSVRLSSTYWAAAVHRLLVNLTCH</sequence>
<keyword evidence="3" id="KW-1185">Reference proteome</keyword>
<keyword evidence="1" id="KW-0472">Membrane</keyword>
<organism evidence="2 3">
    <name type="scientific">Neurospora tetraspora</name>
    <dbReference type="NCBI Taxonomy" id="94610"/>
    <lineage>
        <taxon>Eukaryota</taxon>
        <taxon>Fungi</taxon>
        <taxon>Dikarya</taxon>
        <taxon>Ascomycota</taxon>
        <taxon>Pezizomycotina</taxon>
        <taxon>Sordariomycetes</taxon>
        <taxon>Sordariomycetidae</taxon>
        <taxon>Sordariales</taxon>
        <taxon>Sordariaceae</taxon>
        <taxon>Neurospora</taxon>
    </lineage>
</organism>
<dbReference type="RefSeq" id="XP_062683867.1">
    <property type="nucleotide sequence ID" value="XM_062826226.1"/>
</dbReference>
<comment type="caution">
    <text evidence="2">The sequence shown here is derived from an EMBL/GenBank/DDBJ whole genome shotgun (WGS) entry which is preliminary data.</text>
</comment>
<evidence type="ECO:0000256" key="1">
    <source>
        <dbReference type="SAM" id="Phobius"/>
    </source>
</evidence>
<name>A0AAE0MTN7_9PEZI</name>
<accession>A0AAE0MTN7</accession>
<keyword evidence="1" id="KW-0812">Transmembrane</keyword>
<dbReference type="GeneID" id="87863380"/>
<feature type="transmembrane region" description="Helical" evidence="1">
    <location>
        <begin position="56"/>
        <end position="74"/>
    </location>
</feature>
<gene>
    <name evidence="2" type="ORF">B0H65DRAFT_455140</name>
</gene>
<evidence type="ECO:0000313" key="2">
    <source>
        <dbReference type="EMBL" id="KAK3350572.1"/>
    </source>
</evidence>